<dbReference type="InterPro" id="IPR036249">
    <property type="entry name" value="Thioredoxin-like_sf"/>
</dbReference>
<protein>
    <submittedName>
        <fullName evidence="2">Glutaredoxin family protein</fullName>
    </submittedName>
</protein>
<name>A0A4Y7WGQ3_9BACI</name>
<dbReference type="EMBL" id="SNUX01000004">
    <property type="protein sequence ID" value="TES46928.1"/>
    <property type="molecule type" value="Genomic_DNA"/>
</dbReference>
<gene>
    <name evidence="2" type="ORF">E2L03_17315</name>
</gene>
<dbReference type="InterPro" id="IPR002109">
    <property type="entry name" value="Glutaredoxin"/>
</dbReference>
<accession>A0A4Y7WGQ3</accession>
<feature type="domain" description="Glutaredoxin" evidence="1">
    <location>
        <begin position="34"/>
        <end position="90"/>
    </location>
</feature>
<dbReference type="AlphaFoldDB" id="A0A4Y7WGQ3"/>
<dbReference type="CDD" id="cd02976">
    <property type="entry name" value="NrdH"/>
    <property type="match status" value="1"/>
</dbReference>
<reference evidence="2 3" key="1">
    <citation type="submission" date="2019-03" db="EMBL/GenBank/DDBJ databases">
        <authorList>
            <person name="Liu G."/>
        </authorList>
    </citation>
    <scope>NUCLEOTIDE SEQUENCE [LARGE SCALE GENOMIC DNA]</scope>
    <source>
        <strain evidence="2 3">DSM 19099</strain>
    </source>
</reference>
<dbReference type="Gene3D" id="3.40.30.10">
    <property type="entry name" value="Glutaredoxin"/>
    <property type="match status" value="1"/>
</dbReference>
<comment type="caution">
    <text evidence="2">The sequence shown here is derived from an EMBL/GenBank/DDBJ whole genome shotgun (WGS) entry which is preliminary data.</text>
</comment>
<organism evidence="2 3">
    <name type="scientific">Shouchella lehensis</name>
    <dbReference type="NCBI Taxonomy" id="300825"/>
    <lineage>
        <taxon>Bacteria</taxon>
        <taxon>Bacillati</taxon>
        <taxon>Bacillota</taxon>
        <taxon>Bacilli</taxon>
        <taxon>Bacillales</taxon>
        <taxon>Bacillaceae</taxon>
        <taxon>Shouchella</taxon>
    </lineage>
</organism>
<evidence type="ECO:0000313" key="2">
    <source>
        <dbReference type="EMBL" id="TES46928.1"/>
    </source>
</evidence>
<dbReference type="PROSITE" id="PS51354">
    <property type="entry name" value="GLUTAREDOXIN_2"/>
    <property type="match status" value="1"/>
</dbReference>
<proteinExistence type="predicted"/>
<dbReference type="Pfam" id="PF00462">
    <property type="entry name" value="Glutaredoxin"/>
    <property type="match status" value="1"/>
</dbReference>
<dbReference type="SUPFAM" id="SSF52833">
    <property type="entry name" value="Thioredoxin-like"/>
    <property type="match status" value="1"/>
</dbReference>
<sequence>MVCKTFILGSNPSAALKRIRISLNKYKEVRVLSVVIYTRTGCKYCDYLKSFMSALDREYTEKNISDHYIYAEEFQAEKVHGVPLTIIDGKKYVGFSSEVKSLLKNLK</sequence>
<evidence type="ECO:0000313" key="3">
    <source>
        <dbReference type="Proteomes" id="UP000298210"/>
    </source>
</evidence>
<dbReference type="Proteomes" id="UP000298210">
    <property type="component" value="Unassembled WGS sequence"/>
</dbReference>
<evidence type="ECO:0000259" key="1">
    <source>
        <dbReference type="Pfam" id="PF00462"/>
    </source>
</evidence>